<protein>
    <submittedName>
        <fullName evidence="2">Uncharacterized protein</fullName>
    </submittedName>
</protein>
<evidence type="ECO:0000313" key="2">
    <source>
        <dbReference type="EMBL" id="JAH91880.1"/>
    </source>
</evidence>
<reference evidence="2" key="1">
    <citation type="submission" date="2014-11" db="EMBL/GenBank/DDBJ databases">
        <authorList>
            <person name="Amaro Gonzalez C."/>
        </authorList>
    </citation>
    <scope>NUCLEOTIDE SEQUENCE</scope>
</reference>
<feature type="region of interest" description="Disordered" evidence="1">
    <location>
        <begin position="42"/>
        <end position="69"/>
    </location>
</feature>
<feature type="compositionally biased region" description="Polar residues" evidence="1">
    <location>
        <begin position="42"/>
        <end position="56"/>
    </location>
</feature>
<accession>A0A0E9WQP4</accession>
<organism evidence="2">
    <name type="scientific">Anguilla anguilla</name>
    <name type="common">European freshwater eel</name>
    <name type="synonym">Muraena anguilla</name>
    <dbReference type="NCBI Taxonomy" id="7936"/>
    <lineage>
        <taxon>Eukaryota</taxon>
        <taxon>Metazoa</taxon>
        <taxon>Chordata</taxon>
        <taxon>Craniata</taxon>
        <taxon>Vertebrata</taxon>
        <taxon>Euteleostomi</taxon>
        <taxon>Actinopterygii</taxon>
        <taxon>Neopterygii</taxon>
        <taxon>Teleostei</taxon>
        <taxon>Anguilliformes</taxon>
        <taxon>Anguillidae</taxon>
        <taxon>Anguilla</taxon>
    </lineage>
</organism>
<reference evidence="2" key="2">
    <citation type="journal article" date="2015" name="Fish Shellfish Immunol.">
        <title>Early steps in the European eel (Anguilla anguilla)-Vibrio vulnificus interaction in the gills: Role of the RtxA13 toxin.</title>
        <authorList>
            <person name="Callol A."/>
            <person name="Pajuelo D."/>
            <person name="Ebbesson L."/>
            <person name="Teles M."/>
            <person name="MacKenzie S."/>
            <person name="Amaro C."/>
        </authorList>
    </citation>
    <scope>NUCLEOTIDE SEQUENCE</scope>
</reference>
<name>A0A0E9WQP4_ANGAN</name>
<proteinExistence type="predicted"/>
<sequence>MGYGNLRNFALHNLLNRLQRQNSYFWLYWAPPSIDIIDKRTSAANGPQESYTTEQCIQFPPPPKRKRGQ</sequence>
<dbReference type="EMBL" id="GBXM01016697">
    <property type="protein sequence ID" value="JAH91880.1"/>
    <property type="molecule type" value="Transcribed_RNA"/>
</dbReference>
<dbReference type="AlphaFoldDB" id="A0A0E9WQP4"/>
<evidence type="ECO:0000256" key="1">
    <source>
        <dbReference type="SAM" id="MobiDB-lite"/>
    </source>
</evidence>